<dbReference type="EMBL" id="CP002659">
    <property type="protein sequence ID" value="AEC02334.1"/>
    <property type="molecule type" value="Genomic_DNA"/>
</dbReference>
<dbReference type="SMART" id="SM00382">
    <property type="entry name" value="AAA"/>
    <property type="match status" value="1"/>
</dbReference>
<evidence type="ECO:0000259" key="4">
    <source>
        <dbReference type="PROSITE" id="PS50893"/>
    </source>
</evidence>
<evidence type="ECO:0000256" key="2">
    <source>
        <dbReference type="ARBA" id="ARBA00022741"/>
    </source>
</evidence>
<protein>
    <submittedName>
        <fullName evidence="5">Fe(3+)-transporting ATPase</fullName>
        <ecNumber evidence="5">3.6.3.30</ecNumber>
    </submittedName>
</protein>
<dbReference type="eggNOG" id="COG1122">
    <property type="taxonomic scope" value="Bacteria"/>
</dbReference>
<dbReference type="InterPro" id="IPR050095">
    <property type="entry name" value="ECF_ABC_transporter_ATP-bd"/>
</dbReference>
<dbReference type="Gene3D" id="3.40.50.300">
    <property type="entry name" value="P-loop containing nucleotide triphosphate hydrolases"/>
    <property type="match status" value="1"/>
</dbReference>
<dbReference type="InterPro" id="IPR017871">
    <property type="entry name" value="ABC_transporter-like_CS"/>
</dbReference>
<keyword evidence="1" id="KW-0813">Transport</keyword>
<reference evidence="6" key="1">
    <citation type="submission" date="2011-04" db="EMBL/GenBank/DDBJ databases">
        <title>The complete genome of Spirochaeta coccoides DSM 17374.</title>
        <authorList>
            <person name="Lucas S."/>
            <person name="Copeland A."/>
            <person name="Lapidus A."/>
            <person name="Bruce D."/>
            <person name="Goodwin L."/>
            <person name="Pitluck S."/>
            <person name="Peters L."/>
            <person name="Kyrpides N."/>
            <person name="Mavromatis K."/>
            <person name="Pagani I."/>
            <person name="Ivanova N."/>
            <person name="Ovchinnikova G."/>
            <person name="Lu M."/>
            <person name="Detter J.C."/>
            <person name="Tapia R."/>
            <person name="Han C."/>
            <person name="Land M."/>
            <person name="Hauser L."/>
            <person name="Markowitz V."/>
            <person name="Cheng J.-F."/>
            <person name="Hugenholtz P."/>
            <person name="Woyke T."/>
            <person name="Wu D."/>
            <person name="Spring S."/>
            <person name="Schroeder M."/>
            <person name="Brambilla E."/>
            <person name="Klenk H.-P."/>
            <person name="Eisen J.A."/>
        </authorList>
    </citation>
    <scope>NUCLEOTIDE SEQUENCE [LARGE SCALE GENOMIC DNA]</scope>
    <source>
        <strain evidence="6">ATCC BAA-1237 / DSM 17374 / SPN1</strain>
    </source>
</reference>
<name>F4GKD8_PARC1</name>
<evidence type="ECO:0000256" key="1">
    <source>
        <dbReference type="ARBA" id="ARBA00022448"/>
    </source>
</evidence>
<keyword evidence="3" id="KW-0067">ATP-binding</keyword>
<dbReference type="PANTHER" id="PTHR43553">
    <property type="entry name" value="HEAVY METAL TRANSPORTER"/>
    <property type="match status" value="1"/>
</dbReference>
<evidence type="ECO:0000256" key="3">
    <source>
        <dbReference type="ARBA" id="ARBA00022840"/>
    </source>
</evidence>
<dbReference type="GO" id="GO:0016887">
    <property type="term" value="F:ATP hydrolysis activity"/>
    <property type="evidence" value="ECO:0007669"/>
    <property type="project" value="InterPro"/>
</dbReference>
<proteinExistence type="predicted"/>
<keyword evidence="6" id="KW-1185">Reference proteome</keyword>
<dbReference type="GO" id="GO:0042626">
    <property type="term" value="F:ATPase-coupled transmembrane transporter activity"/>
    <property type="evidence" value="ECO:0007669"/>
    <property type="project" value="TreeGrafter"/>
</dbReference>
<feature type="domain" description="ABC transporter" evidence="4">
    <location>
        <begin position="7"/>
        <end position="238"/>
    </location>
</feature>
<dbReference type="STRING" id="760011.Spico_1113"/>
<dbReference type="SUPFAM" id="SSF52540">
    <property type="entry name" value="P-loop containing nucleoside triphosphate hydrolases"/>
    <property type="match status" value="1"/>
</dbReference>
<dbReference type="KEGG" id="scc:Spico_1113"/>
<dbReference type="Pfam" id="PF00005">
    <property type="entry name" value="ABC_tran"/>
    <property type="match status" value="1"/>
</dbReference>
<dbReference type="Proteomes" id="UP000007939">
    <property type="component" value="Chromosome"/>
</dbReference>
<dbReference type="GO" id="GO:0043190">
    <property type="term" value="C:ATP-binding cassette (ABC) transporter complex"/>
    <property type="evidence" value="ECO:0007669"/>
    <property type="project" value="TreeGrafter"/>
</dbReference>
<gene>
    <name evidence="5" type="ordered locus">Spico_1113</name>
</gene>
<dbReference type="PROSITE" id="PS50893">
    <property type="entry name" value="ABC_TRANSPORTER_2"/>
    <property type="match status" value="1"/>
</dbReference>
<keyword evidence="5" id="KW-0378">Hydrolase</keyword>
<dbReference type="GO" id="GO:0005524">
    <property type="term" value="F:ATP binding"/>
    <property type="evidence" value="ECO:0007669"/>
    <property type="project" value="UniProtKB-KW"/>
</dbReference>
<dbReference type="CDD" id="cd03225">
    <property type="entry name" value="ABC_cobalt_CbiO_domain1"/>
    <property type="match status" value="1"/>
</dbReference>
<organism evidence="5 6">
    <name type="scientific">Parasphaerochaeta coccoides (strain ATCC BAA-1237 / DSM 17374 / SPN1)</name>
    <name type="common">Sphaerochaeta coccoides</name>
    <dbReference type="NCBI Taxonomy" id="760011"/>
    <lineage>
        <taxon>Bacteria</taxon>
        <taxon>Pseudomonadati</taxon>
        <taxon>Spirochaetota</taxon>
        <taxon>Spirochaetia</taxon>
        <taxon>Spirochaetales</taxon>
        <taxon>Sphaerochaetaceae</taxon>
        <taxon>Parasphaerochaeta</taxon>
    </lineage>
</organism>
<dbReference type="HOGENOM" id="CLU_000604_1_22_12"/>
<sequence>MRNDALLTVHGLSYDVSGVKILHDVSFSLPRHSLTVMTGRNGSGKSMLLRAIKGLAQPRKGTIILDGENLSSMPSRRNRNIGLVFQDADTQIVGQTVKRDILFGLENLRLDYAEKEARFTDVAALMGLEEKLGQRPRTLSGGEKRRLAIAGILAMKPLLLMLDEPFANLDYPGIIHVLKALIALREAGHTLLVVTHDCDKILYHADRVLLLEKGRIIMDNSPSEALESLMAHDVHIPTYGGHPVPLEELTCLKV</sequence>
<dbReference type="InterPro" id="IPR015856">
    <property type="entry name" value="ABC_transpr_CbiO/EcfA_su"/>
</dbReference>
<dbReference type="InterPro" id="IPR027417">
    <property type="entry name" value="P-loop_NTPase"/>
</dbReference>
<dbReference type="PROSITE" id="PS00211">
    <property type="entry name" value="ABC_TRANSPORTER_1"/>
    <property type="match status" value="1"/>
</dbReference>
<keyword evidence="2" id="KW-0547">Nucleotide-binding</keyword>
<dbReference type="InterPro" id="IPR003593">
    <property type="entry name" value="AAA+_ATPase"/>
</dbReference>
<dbReference type="InterPro" id="IPR003439">
    <property type="entry name" value="ABC_transporter-like_ATP-bd"/>
</dbReference>
<evidence type="ECO:0000313" key="5">
    <source>
        <dbReference type="EMBL" id="AEC02334.1"/>
    </source>
</evidence>
<reference evidence="5 6" key="2">
    <citation type="journal article" date="2012" name="Stand. Genomic Sci.">
        <title>Complete genome sequence of the termite hindgut bacterium Spirochaeta coccoides type strain (SPN1(T)), reclassification in the genus Sphaerochaeta as Sphaerochaeta coccoides comb. nov. and emendations of the family Spirochaetaceae and the genus Sphaerochaeta.</title>
        <authorList>
            <person name="Abt B."/>
            <person name="Han C."/>
            <person name="Scheuner C."/>
            <person name="Lu M."/>
            <person name="Lapidus A."/>
            <person name="Nolan M."/>
            <person name="Lucas S."/>
            <person name="Hammon N."/>
            <person name="Deshpande S."/>
            <person name="Cheng J.F."/>
            <person name="Tapia R."/>
            <person name="Goodwin L.A."/>
            <person name="Pitluck S."/>
            <person name="Liolios K."/>
            <person name="Pagani I."/>
            <person name="Ivanova N."/>
            <person name="Mavromatis K."/>
            <person name="Mikhailova N."/>
            <person name="Huntemann M."/>
            <person name="Pati A."/>
            <person name="Chen A."/>
            <person name="Palaniappan K."/>
            <person name="Land M."/>
            <person name="Hauser L."/>
            <person name="Brambilla E.M."/>
            <person name="Rohde M."/>
            <person name="Spring S."/>
            <person name="Gronow S."/>
            <person name="Goker M."/>
            <person name="Woyke T."/>
            <person name="Bristow J."/>
            <person name="Eisen J.A."/>
            <person name="Markowitz V."/>
            <person name="Hugenholtz P."/>
            <person name="Kyrpides N.C."/>
            <person name="Klenk H.P."/>
            <person name="Detter J.C."/>
        </authorList>
    </citation>
    <scope>NUCLEOTIDE SEQUENCE [LARGE SCALE GENOMIC DNA]</scope>
    <source>
        <strain evidence="6">ATCC BAA-1237 / DSM 17374 / SPN1</strain>
    </source>
</reference>
<dbReference type="EC" id="3.6.3.30" evidence="5"/>
<accession>F4GKD8</accession>
<evidence type="ECO:0000313" key="6">
    <source>
        <dbReference type="Proteomes" id="UP000007939"/>
    </source>
</evidence>
<dbReference type="AlphaFoldDB" id="F4GKD8"/>